<organism evidence="1">
    <name type="scientific">uncultured Acidimicrobiales bacterium</name>
    <dbReference type="NCBI Taxonomy" id="310071"/>
    <lineage>
        <taxon>Bacteria</taxon>
        <taxon>Bacillati</taxon>
        <taxon>Actinomycetota</taxon>
        <taxon>Acidimicrobiia</taxon>
        <taxon>Acidimicrobiales</taxon>
        <taxon>environmental samples</taxon>
    </lineage>
</organism>
<accession>A0A6J4I823</accession>
<dbReference type="EMBL" id="CADCTB010000112">
    <property type="protein sequence ID" value="CAA9242959.1"/>
    <property type="molecule type" value="Genomic_DNA"/>
</dbReference>
<evidence type="ECO:0000313" key="1">
    <source>
        <dbReference type="EMBL" id="CAA9242959.1"/>
    </source>
</evidence>
<gene>
    <name evidence="1" type="ORF">AVDCRST_MAG10-1700</name>
</gene>
<reference evidence="1" key="1">
    <citation type="submission" date="2020-02" db="EMBL/GenBank/DDBJ databases">
        <authorList>
            <person name="Meier V. D."/>
        </authorList>
    </citation>
    <scope>NUCLEOTIDE SEQUENCE</scope>
    <source>
        <strain evidence="1">AVDCRST_MAG10</strain>
    </source>
</reference>
<protein>
    <submittedName>
        <fullName evidence="1">Uncharacterized protein</fullName>
    </submittedName>
</protein>
<dbReference type="AlphaFoldDB" id="A0A6J4I823"/>
<sequence>MKNHSDPAVGQYSPMTTLVVLDQGGSISISFDDLVKYHGRSSIAGVAHAFKAMERAFPLLSPGEPPERYDITVESGFPGGGARDAFEMVTRAVTGDRYGLASEPAPAEAPEAPGGHFFFRLGYRGRMVELIARPDLVPQEFVQVACKDAPTPAEAARAQQLKEDMAERLLSLPADEVYDADLR</sequence>
<proteinExistence type="predicted"/>
<name>A0A6J4I823_9ACTN</name>